<sequence length="201" mass="21863">MFTVTAEHVVRLGYRPASTKLRQSPTERSNESYARATASTVGAFTCSTGSKLKMWTLIWCTSLLAILMADIRTGAIHNNEVEPQRCYYCPNNITTCYQQKVSILCTAEEPYCGTVAVGPGYISSNIDAPHAEPLKHEATVPPDDDEDESEGSGVYDDPKSPKNPASAPAAPSSYLPAEENKASSRFQTSLALFILIMYATL</sequence>
<evidence type="ECO:0000313" key="2">
    <source>
        <dbReference type="EMBL" id="CAH2054565.1"/>
    </source>
</evidence>
<dbReference type="Proteomes" id="UP000837857">
    <property type="component" value="Chromosome 21"/>
</dbReference>
<organism evidence="2 3">
    <name type="scientific">Iphiclides podalirius</name>
    <name type="common">scarce swallowtail</name>
    <dbReference type="NCBI Taxonomy" id="110791"/>
    <lineage>
        <taxon>Eukaryota</taxon>
        <taxon>Metazoa</taxon>
        <taxon>Ecdysozoa</taxon>
        <taxon>Arthropoda</taxon>
        <taxon>Hexapoda</taxon>
        <taxon>Insecta</taxon>
        <taxon>Pterygota</taxon>
        <taxon>Neoptera</taxon>
        <taxon>Endopterygota</taxon>
        <taxon>Lepidoptera</taxon>
        <taxon>Glossata</taxon>
        <taxon>Ditrysia</taxon>
        <taxon>Papilionoidea</taxon>
        <taxon>Papilionidae</taxon>
        <taxon>Papilioninae</taxon>
        <taxon>Iphiclides</taxon>
    </lineage>
</organism>
<evidence type="ECO:0000313" key="3">
    <source>
        <dbReference type="Proteomes" id="UP000837857"/>
    </source>
</evidence>
<reference evidence="2" key="1">
    <citation type="submission" date="2022-03" db="EMBL/GenBank/DDBJ databases">
        <authorList>
            <person name="Martin H S."/>
        </authorList>
    </citation>
    <scope>NUCLEOTIDE SEQUENCE</scope>
</reference>
<proteinExistence type="predicted"/>
<accession>A0ABN8IG16</accession>
<gene>
    <name evidence="2" type="ORF">IPOD504_LOCUS8681</name>
</gene>
<feature type="region of interest" description="Disordered" evidence="1">
    <location>
        <begin position="132"/>
        <end position="178"/>
    </location>
</feature>
<protein>
    <submittedName>
        <fullName evidence="2">Uncharacterized protein</fullName>
    </submittedName>
</protein>
<evidence type="ECO:0000256" key="1">
    <source>
        <dbReference type="SAM" id="MobiDB-lite"/>
    </source>
</evidence>
<feature type="compositionally biased region" description="Low complexity" evidence="1">
    <location>
        <begin position="162"/>
        <end position="173"/>
    </location>
</feature>
<name>A0ABN8IG16_9NEOP</name>
<dbReference type="EMBL" id="OW152833">
    <property type="protein sequence ID" value="CAH2054565.1"/>
    <property type="molecule type" value="Genomic_DNA"/>
</dbReference>
<feature type="non-terminal residue" evidence="2">
    <location>
        <position position="201"/>
    </location>
</feature>
<keyword evidence="3" id="KW-1185">Reference proteome</keyword>